<dbReference type="AlphaFoldDB" id="A0A8H4BKB5"/>
<evidence type="ECO:0000313" key="2">
    <source>
        <dbReference type="Proteomes" id="UP000469890"/>
    </source>
</evidence>
<sequence>MVNNIFFRCKVDKCYVSYSSDASSPIESRDLKDNVQTLANLKNVEGNTQG</sequence>
<dbReference type="EMBL" id="JAAECE010000003">
    <property type="protein sequence ID" value="KAF1803922.1"/>
    <property type="molecule type" value="Genomic_DNA"/>
</dbReference>
<protein>
    <submittedName>
        <fullName evidence="1">Uncharacterized protein</fullName>
    </submittedName>
</protein>
<reference evidence="1 2" key="1">
    <citation type="submission" date="2019-09" db="EMBL/GenBank/DDBJ databases">
        <authorList>
            <consortium name="DOE Joint Genome Institute"/>
            <person name="Mondo S.J."/>
            <person name="Navarro-Mendoza M.I."/>
            <person name="Perez-Arques C."/>
            <person name="Panchal S."/>
            <person name="Nicolas F.E."/>
            <person name="Ganguly P."/>
            <person name="Pangilinan J."/>
            <person name="Grigoriev I."/>
            <person name="Heitman J."/>
            <person name="Sanya K."/>
            <person name="Garre V."/>
        </authorList>
    </citation>
    <scope>NUCLEOTIDE SEQUENCE [LARGE SCALE GENOMIC DNA]</scope>
    <source>
        <strain evidence="1 2">MU402</strain>
    </source>
</reference>
<accession>A0A8H4BKB5</accession>
<feature type="non-terminal residue" evidence="1">
    <location>
        <position position="50"/>
    </location>
</feature>
<gene>
    <name evidence="1" type="ORF">FB192DRAFT_1262569</name>
</gene>
<name>A0A8H4BKB5_MUCCL</name>
<dbReference type="Proteomes" id="UP000469890">
    <property type="component" value="Unassembled WGS sequence"/>
</dbReference>
<proteinExistence type="predicted"/>
<comment type="caution">
    <text evidence="1">The sequence shown here is derived from an EMBL/GenBank/DDBJ whole genome shotgun (WGS) entry which is preliminary data.</text>
</comment>
<evidence type="ECO:0000313" key="1">
    <source>
        <dbReference type="EMBL" id="KAF1803922.1"/>
    </source>
</evidence>
<organism evidence="1 2">
    <name type="scientific">Mucor circinelloides f. lusitanicus</name>
    <name type="common">Mucor racemosus var. lusitanicus</name>
    <dbReference type="NCBI Taxonomy" id="29924"/>
    <lineage>
        <taxon>Eukaryota</taxon>
        <taxon>Fungi</taxon>
        <taxon>Fungi incertae sedis</taxon>
        <taxon>Mucoromycota</taxon>
        <taxon>Mucoromycotina</taxon>
        <taxon>Mucoromycetes</taxon>
        <taxon>Mucorales</taxon>
        <taxon>Mucorineae</taxon>
        <taxon>Mucoraceae</taxon>
        <taxon>Mucor</taxon>
    </lineage>
</organism>